<dbReference type="InterPro" id="IPR036638">
    <property type="entry name" value="HLH_DNA-bd_sf"/>
</dbReference>
<feature type="domain" description="BHLH" evidence="7">
    <location>
        <begin position="592"/>
        <end position="643"/>
    </location>
</feature>
<evidence type="ECO:0000256" key="2">
    <source>
        <dbReference type="ARBA" id="ARBA00023015"/>
    </source>
</evidence>
<dbReference type="GO" id="GO:0000978">
    <property type="term" value="F:RNA polymerase II cis-regulatory region sequence-specific DNA binding"/>
    <property type="evidence" value="ECO:0007669"/>
    <property type="project" value="TreeGrafter"/>
</dbReference>
<accession>A0A9P3HCG2</accession>
<feature type="compositionally biased region" description="Gly residues" evidence="6">
    <location>
        <begin position="230"/>
        <end position="244"/>
    </location>
</feature>
<keyword evidence="2" id="KW-0805">Transcription regulation</keyword>
<feature type="region of interest" description="Disordered" evidence="6">
    <location>
        <begin position="112"/>
        <end position="244"/>
    </location>
</feature>
<evidence type="ECO:0000256" key="1">
    <source>
        <dbReference type="ARBA" id="ARBA00004123"/>
    </source>
</evidence>
<evidence type="ECO:0000256" key="6">
    <source>
        <dbReference type="SAM" id="MobiDB-lite"/>
    </source>
</evidence>
<evidence type="ECO:0000256" key="4">
    <source>
        <dbReference type="ARBA" id="ARBA00023163"/>
    </source>
</evidence>
<reference evidence="8" key="1">
    <citation type="submission" date="2021-11" db="EMBL/GenBank/DDBJ databases">
        <authorList>
            <person name="Herlambang A."/>
            <person name="Guo Y."/>
            <person name="Takashima Y."/>
            <person name="Nishizawa T."/>
        </authorList>
    </citation>
    <scope>NUCLEOTIDE SEQUENCE</scope>
    <source>
        <strain evidence="8">E1425</strain>
    </source>
</reference>
<dbReference type="InterPro" id="IPR011598">
    <property type="entry name" value="bHLH_dom"/>
</dbReference>
<dbReference type="SUPFAM" id="SSF47459">
    <property type="entry name" value="HLH, helix-loop-helix DNA-binding domain"/>
    <property type="match status" value="1"/>
</dbReference>
<dbReference type="EMBL" id="BQFW01000008">
    <property type="protein sequence ID" value="GJJ74011.1"/>
    <property type="molecule type" value="Genomic_DNA"/>
</dbReference>
<feature type="compositionally biased region" description="Pro residues" evidence="6">
    <location>
        <begin position="513"/>
        <end position="529"/>
    </location>
</feature>
<feature type="compositionally biased region" description="Polar residues" evidence="6">
    <location>
        <begin position="395"/>
        <end position="407"/>
    </location>
</feature>
<evidence type="ECO:0000256" key="3">
    <source>
        <dbReference type="ARBA" id="ARBA00023125"/>
    </source>
</evidence>
<dbReference type="PANTHER" id="PTHR15741:SF27">
    <property type="entry name" value="TRANSCRIPTION FACTOR AP-4"/>
    <property type="match status" value="1"/>
</dbReference>
<feature type="compositionally biased region" description="Low complexity" evidence="6">
    <location>
        <begin position="112"/>
        <end position="133"/>
    </location>
</feature>
<proteinExistence type="predicted"/>
<feature type="compositionally biased region" description="Low complexity" evidence="6">
    <location>
        <begin position="530"/>
        <end position="557"/>
    </location>
</feature>
<keyword evidence="4" id="KW-0804">Transcription</keyword>
<protein>
    <recommendedName>
        <fullName evidence="7">BHLH domain-containing protein</fullName>
    </recommendedName>
</protein>
<feature type="compositionally biased region" description="Polar residues" evidence="6">
    <location>
        <begin position="416"/>
        <end position="426"/>
    </location>
</feature>
<keyword evidence="5" id="KW-0539">Nucleus</keyword>
<sequence length="722" mass="79941">MDQHANTSHSQQRYEQERRQYHLQQQQQQLLQRQGQQTQQLHVLQLQRQQQLQRDSMTEVIDPSIYIDPKQQQQHSPQDFHQNSHDQQQQQHNYYQHTSYNKDKDLADKHVSLLSPSTPSSAATTPSTPTALPLHHHHSSSTSSSPSVVMWMGNTGQTVGRQNSHDGHLGYQSHQADDDHIGGMVAAGNGAQLGSRSPGSFTEGGSGQYQHQPYSLQHQRTFSSSHLDHGGMGGNDNGESGKSGLGTPVLTGLEPLESLAALSVLSPSLPVPNPNPNPNPNVFGSMGPDRGLQTPPSTLMTVEGGASYFSSDFYHRGKSSPTALHNQQQHQQQRALLSPGGGLTSSISGYSNPGISATSTAFATSPTAPFPYSQYVQRSPRSQQREQQQQQQQQHDYSILQSTPTTLSKHERSRTHSLTPNSTPASTRLFDGTTVKEQPFAGSSPRSNATNATGSAARSSPSPSTTSTTRKSEASPLRSSAFIPPRRTRPLPNRPPQKREPRKYHGRQTRKAPLPPEDLSPFLQPPPFYPQQHYSQQQYPQHPQQLQQQQSFYHPQFNNAYPQHRSFHSHLPFSQPLQTSQQQQQPPPQAPTRRLAHILSEQKRREKINGGFDELKGVIPECAQNTDSKATILRKAVDYILLLEDELRKYIDHFGPYDASPPPSPGLFQNSLKAKSAIRESRSPMGLEVWGDEDDNDGNSDNEDEEDALAAGGHEGDNCPSP</sequence>
<reference evidence="8" key="2">
    <citation type="journal article" date="2022" name="Microbiol. Resour. Announc.">
        <title>Whole-Genome Sequence of Entomortierella parvispora E1425, a Mucoromycotan Fungus Associated with Burkholderiaceae-Related Endosymbiotic Bacteria.</title>
        <authorList>
            <person name="Herlambang A."/>
            <person name="Guo Y."/>
            <person name="Takashima Y."/>
            <person name="Narisawa K."/>
            <person name="Ohta H."/>
            <person name="Nishizawa T."/>
        </authorList>
    </citation>
    <scope>NUCLEOTIDE SEQUENCE</scope>
    <source>
        <strain evidence="8">E1425</strain>
    </source>
</reference>
<feature type="compositionally biased region" description="Low complexity" evidence="6">
    <location>
        <begin position="455"/>
        <end position="469"/>
    </location>
</feature>
<dbReference type="InterPro" id="IPR052207">
    <property type="entry name" value="Max-like/E-box_TFs"/>
</dbReference>
<feature type="compositionally biased region" description="Polar residues" evidence="6">
    <location>
        <begin position="444"/>
        <end position="454"/>
    </location>
</feature>
<feature type="region of interest" description="Disordered" evidence="6">
    <location>
        <begin position="270"/>
        <end position="297"/>
    </location>
</feature>
<feature type="compositionally biased region" description="Acidic residues" evidence="6">
    <location>
        <begin position="690"/>
        <end position="708"/>
    </location>
</feature>
<dbReference type="Gene3D" id="4.10.280.10">
    <property type="entry name" value="Helix-loop-helix DNA-binding domain"/>
    <property type="match status" value="1"/>
</dbReference>
<dbReference type="GO" id="GO:0046983">
    <property type="term" value="F:protein dimerization activity"/>
    <property type="evidence" value="ECO:0007669"/>
    <property type="project" value="InterPro"/>
</dbReference>
<feature type="region of interest" description="Disordered" evidence="6">
    <location>
        <begin position="318"/>
        <end position="349"/>
    </location>
</feature>
<dbReference type="PANTHER" id="PTHR15741">
    <property type="entry name" value="BASIC HELIX-LOOP-HELIX ZIP TRANSCRIPTION FACTOR"/>
    <property type="match status" value="1"/>
</dbReference>
<dbReference type="OrthoDB" id="5778525at2759"/>
<feature type="compositionally biased region" description="Polar residues" evidence="6">
    <location>
        <begin position="208"/>
        <end position="225"/>
    </location>
</feature>
<feature type="compositionally biased region" description="Low complexity" evidence="6">
    <location>
        <begin position="574"/>
        <end position="584"/>
    </location>
</feature>
<dbReference type="GO" id="GO:0000981">
    <property type="term" value="F:DNA-binding transcription factor activity, RNA polymerase II-specific"/>
    <property type="evidence" value="ECO:0007669"/>
    <property type="project" value="TreeGrafter"/>
</dbReference>
<comment type="caution">
    <text evidence="8">The sequence shown here is derived from an EMBL/GenBank/DDBJ whole genome shotgun (WGS) entry which is preliminary data.</text>
</comment>
<feature type="compositionally biased region" description="Low complexity" evidence="6">
    <location>
        <begin position="369"/>
        <end position="394"/>
    </location>
</feature>
<feature type="region of interest" description="Disordered" evidence="6">
    <location>
        <begin position="660"/>
        <end position="722"/>
    </location>
</feature>
<organism evidence="8 9">
    <name type="scientific">Entomortierella parvispora</name>
    <dbReference type="NCBI Taxonomy" id="205924"/>
    <lineage>
        <taxon>Eukaryota</taxon>
        <taxon>Fungi</taxon>
        <taxon>Fungi incertae sedis</taxon>
        <taxon>Mucoromycota</taxon>
        <taxon>Mortierellomycotina</taxon>
        <taxon>Mortierellomycetes</taxon>
        <taxon>Mortierellales</taxon>
        <taxon>Mortierellaceae</taxon>
        <taxon>Entomortierella</taxon>
    </lineage>
</organism>
<feature type="region of interest" description="Disordered" evidence="6">
    <location>
        <begin position="1"/>
        <end position="38"/>
    </location>
</feature>
<dbReference type="PROSITE" id="PS50888">
    <property type="entry name" value="BHLH"/>
    <property type="match status" value="1"/>
</dbReference>
<feature type="compositionally biased region" description="Polar residues" evidence="6">
    <location>
        <begin position="1"/>
        <end position="10"/>
    </location>
</feature>
<dbReference type="GO" id="GO:0005634">
    <property type="term" value="C:nucleus"/>
    <property type="evidence" value="ECO:0007669"/>
    <property type="project" value="UniProtKB-SubCell"/>
</dbReference>
<evidence type="ECO:0000259" key="7">
    <source>
        <dbReference type="PROSITE" id="PS50888"/>
    </source>
</evidence>
<gene>
    <name evidence="8" type="ORF">EMPS_06369</name>
</gene>
<dbReference type="Proteomes" id="UP000827284">
    <property type="component" value="Unassembled WGS sequence"/>
</dbReference>
<dbReference type="SMART" id="SM00353">
    <property type="entry name" value="HLH"/>
    <property type="match status" value="1"/>
</dbReference>
<comment type="subcellular location">
    <subcellularLocation>
        <location evidence="1">Nucleus</location>
    </subcellularLocation>
</comment>
<keyword evidence="9" id="KW-1185">Reference proteome</keyword>
<evidence type="ECO:0000256" key="5">
    <source>
        <dbReference type="ARBA" id="ARBA00023242"/>
    </source>
</evidence>
<name>A0A9P3HCG2_9FUNG</name>
<feature type="compositionally biased region" description="Pro residues" evidence="6">
    <location>
        <begin position="270"/>
        <end position="279"/>
    </location>
</feature>
<feature type="compositionally biased region" description="Basic residues" evidence="6">
    <location>
        <begin position="500"/>
        <end position="510"/>
    </location>
</feature>
<feature type="region of interest" description="Disordered" evidence="6">
    <location>
        <begin position="369"/>
        <end position="593"/>
    </location>
</feature>
<feature type="region of interest" description="Disordered" evidence="6">
    <location>
        <begin position="70"/>
        <end position="92"/>
    </location>
</feature>
<feature type="compositionally biased region" description="Low complexity" evidence="6">
    <location>
        <begin position="22"/>
        <end position="38"/>
    </location>
</feature>
<keyword evidence="3" id="KW-0238">DNA-binding</keyword>
<evidence type="ECO:0000313" key="8">
    <source>
        <dbReference type="EMBL" id="GJJ74011.1"/>
    </source>
</evidence>
<evidence type="ECO:0000313" key="9">
    <source>
        <dbReference type="Proteomes" id="UP000827284"/>
    </source>
</evidence>
<dbReference type="Pfam" id="PF00010">
    <property type="entry name" value="HLH"/>
    <property type="match status" value="1"/>
</dbReference>
<dbReference type="AlphaFoldDB" id="A0A9P3HCG2"/>